<dbReference type="PANTHER" id="PTHR11972">
    <property type="entry name" value="NADPH OXIDASE"/>
    <property type="match status" value="1"/>
</dbReference>
<keyword evidence="2" id="KW-0472">Membrane</keyword>
<dbReference type="Gene3D" id="3.40.50.80">
    <property type="entry name" value="Nucleotide-binding domain of ferredoxin-NADP reductase (FNR) module"/>
    <property type="match status" value="1"/>
</dbReference>
<keyword evidence="2" id="KW-0812">Transmembrane</keyword>
<dbReference type="AlphaFoldDB" id="A0A024GLZ1"/>
<protein>
    <recommendedName>
        <fullName evidence="3">FAD-binding FR-type domain-containing protein</fullName>
    </recommendedName>
</protein>
<dbReference type="STRING" id="65357.A0A024GLZ1"/>
<dbReference type="GO" id="GO:0005886">
    <property type="term" value="C:plasma membrane"/>
    <property type="evidence" value="ECO:0007669"/>
    <property type="project" value="TreeGrafter"/>
</dbReference>
<dbReference type="Gene3D" id="2.40.30.10">
    <property type="entry name" value="Translation factors"/>
    <property type="match status" value="1"/>
</dbReference>
<reference evidence="4 5" key="1">
    <citation type="submission" date="2012-05" db="EMBL/GenBank/DDBJ databases">
        <title>Recombination and specialization in a pathogen metapopulation.</title>
        <authorList>
            <person name="Gardiner A."/>
            <person name="Kemen E."/>
            <person name="Schultz-Larsen T."/>
            <person name="MacLean D."/>
            <person name="Van Oosterhout C."/>
            <person name="Jones J.D.G."/>
        </authorList>
    </citation>
    <scope>NUCLEOTIDE SEQUENCE [LARGE SCALE GENOMIC DNA]</scope>
    <source>
        <strain evidence="4 5">Ac Nc2</strain>
    </source>
</reference>
<gene>
    <name evidence="4" type="ORF">BN9_089280</name>
</gene>
<dbReference type="EMBL" id="CAIX01000193">
    <property type="protein sequence ID" value="CCI47885.1"/>
    <property type="molecule type" value="Genomic_DNA"/>
</dbReference>
<evidence type="ECO:0000259" key="3">
    <source>
        <dbReference type="PROSITE" id="PS51384"/>
    </source>
</evidence>
<organism evidence="4 5">
    <name type="scientific">Albugo candida</name>
    <dbReference type="NCBI Taxonomy" id="65357"/>
    <lineage>
        <taxon>Eukaryota</taxon>
        <taxon>Sar</taxon>
        <taxon>Stramenopiles</taxon>
        <taxon>Oomycota</taxon>
        <taxon>Peronosporomycetes</taxon>
        <taxon>Albuginales</taxon>
        <taxon>Albuginaceae</taxon>
        <taxon>Albugo</taxon>
    </lineage>
</organism>
<dbReference type="CDD" id="cd06186">
    <property type="entry name" value="NOX_Duox_like_FAD_NADP"/>
    <property type="match status" value="1"/>
</dbReference>
<feature type="domain" description="FAD-binding FR-type" evidence="3">
    <location>
        <begin position="1"/>
        <end position="86"/>
    </location>
</feature>
<evidence type="ECO:0000256" key="2">
    <source>
        <dbReference type="SAM" id="Phobius"/>
    </source>
</evidence>
<dbReference type="PROSITE" id="PS51384">
    <property type="entry name" value="FAD_FR"/>
    <property type="match status" value="1"/>
</dbReference>
<dbReference type="InterPro" id="IPR039261">
    <property type="entry name" value="FNR_nucleotide-bd"/>
</dbReference>
<dbReference type="PRINTS" id="PR00410">
    <property type="entry name" value="PHEHYDRXLASE"/>
</dbReference>
<dbReference type="Proteomes" id="UP000053237">
    <property type="component" value="Unassembled WGS sequence"/>
</dbReference>
<dbReference type="OrthoDB" id="164759at2759"/>
<evidence type="ECO:0000313" key="4">
    <source>
        <dbReference type="EMBL" id="CCI47885.1"/>
    </source>
</evidence>
<dbReference type="Pfam" id="PF08030">
    <property type="entry name" value="NAD_binding_6"/>
    <property type="match status" value="1"/>
</dbReference>
<feature type="transmembrane region" description="Helical" evidence="2">
    <location>
        <begin position="221"/>
        <end position="244"/>
    </location>
</feature>
<dbReference type="PANTHER" id="PTHR11972:SF193">
    <property type="entry name" value="FAD-BINDING FR-TYPE DOMAIN-CONTAINING PROTEIN"/>
    <property type="match status" value="1"/>
</dbReference>
<dbReference type="GO" id="GO:0016491">
    <property type="term" value="F:oxidoreductase activity"/>
    <property type="evidence" value="ECO:0007669"/>
    <property type="project" value="UniProtKB-KW"/>
</dbReference>
<dbReference type="InterPro" id="IPR050369">
    <property type="entry name" value="RBOH/FRE"/>
</dbReference>
<dbReference type="InterPro" id="IPR017938">
    <property type="entry name" value="Riboflavin_synthase-like_b-brl"/>
</dbReference>
<evidence type="ECO:0000256" key="1">
    <source>
        <dbReference type="ARBA" id="ARBA00023002"/>
    </source>
</evidence>
<keyword evidence="1" id="KW-0560">Oxidoreductase</keyword>
<dbReference type="InterPro" id="IPR013121">
    <property type="entry name" value="Fe_red_NAD-bd_6"/>
</dbReference>
<dbReference type="SUPFAM" id="SSF63380">
    <property type="entry name" value="Riboflavin synthase domain-like"/>
    <property type="match status" value="1"/>
</dbReference>
<feature type="transmembrane region" description="Helical" evidence="2">
    <location>
        <begin position="195"/>
        <end position="215"/>
    </location>
</feature>
<dbReference type="InParanoid" id="A0A024GLZ1"/>
<dbReference type="InterPro" id="IPR013112">
    <property type="entry name" value="FAD-bd_8"/>
</dbReference>
<dbReference type="Pfam" id="PF08022">
    <property type="entry name" value="FAD_binding_8"/>
    <property type="match status" value="1"/>
</dbReference>
<sequence length="331" mass="37770">MSLILHYNRENGQYKSGQHVYIRVASIQNNWHPFSIASCSLESENETIELTMSVHGYFTMELMRLAKTGMLSSVAVDGFYGSEIEMHPHMIFLAGGTGMVPFLSFLRELEWLVDRKARDNFPESIFIVWTSRDLILLEQYNALLRKIKSSTLWNIDIHIHCTRRESSKIVHITPFTQTTRSITFPRILISSRYRLMVFSSMSLLSMLAVGIVYTIDFDAWWIKQLVVLLSALGALIAGSLMPFFPNGEVSISPTKGLSTLFMADATRTMEVTYGRPQWPSIMRQIQSQMETYDKDDVLDAYICGPEGFYQDVLSSTPSTIPIRYHVKSFAV</sequence>
<name>A0A024GLZ1_9STRA</name>
<evidence type="ECO:0000313" key="5">
    <source>
        <dbReference type="Proteomes" id="UP000053237"/>
    </source>
</evidence>
<accession>A0A024GLZ1</accession>
<dbReference type="InterPro" id="IPR017927">
    <property type="entry name" value="FAD-bd_FR_type"/>
</dbReference>
<keyword evidence="5" id="KW-1185">Reference proteome</keyword>
<proteinExistence type="predicted"/>
<keyword evidence="2" id="KW-1133">Transmembrane helix</keyword>
<comment type="caution">
    <text evidence="4">The sequence shown here is derived from an EMBL/GenBank/DDBJ whole genome shotgun (WGS) entry which is preliminary data.</text>
</comment>
<dbReference type="SUPFAM" id="SSF52343">
    <property type="entry name" value="Ferredoxin reductase-like, C-terminal NADP-linked domain"/>
    <property type="match status" value="1"/>
</dbReference>